<dbReference type="SUPFAM" id="SSF53955">
    <property type="entry name" value="Lysozyme-like"/>
    <property type="match status" value="1"/>
</dbReference>
<dbReference type="CDD" id="cd00736">
    <property type="entry name" value="lambda_lys-like"/>
    <property type="match status" value="1"/>
</dbReference>
<accession>A0A1H1VM05</accession>
<reference evidence="2" key="1">
    <citation type="submission" date="2016-10" db="EMBL/GenBank/DDBJ databases">
        <authorList>
            <person name="Varghese N."/>
            <person name="Submissions S."/>
        </authorList>
    </citation>
    <scope>NUCLEOTIDE SEQUENCE [LARGE SCALE GENOMIC DNA]</scope>
    <source>
        <strain evidence="2">ATCC 23835</strain>
    </source>
</reference>
<dbReference type="InterPro" id="IPR023346">
    <property type="entry name" value="Lysozyme-like_dom_sf"/>
</dbReference>
<sequence length="169" mass="18311">MPEITADAAGGQNVCAFLDMLAIAEGTSTSQYTRNNGYDVVVGGINSPNTFSDYSTHPCIYVHVNSNGLVSTAAGRYQLLFRYWADYSRSLNLPDFGPLSQDRIAIQQISERQALDDLQSGNIVSAITKCANIWASLPGNDYDQHEDTYSSLIADYVKAGGENTSPSQV</sequence>
<name>A0A1H1VM05_9PSED</name>
<proteinExistence type="predicted"/>
<organism evidence="1 2">
    <name type="scientific">Pseudomonas asplenii</name>
    <dbReference type="NCBI Taxonomy" id="53407"/>
    <lineage>
        <taxon>Bacteria</taxon>
        <taxon>Pseudomonadati</taxon>
        <taxon>Pseudomonadota</taxon>
        <taxon>Gammaproteobacteria</taxon>
        <taxon>Pseudomonadales</taxon>
        <taxon>Pseudomonadaceae</taxon>
        <taxon>Pseudomonas</taxon>
    </lineage>
</organism>
<protein>
    <submittedName>
        <fullName evidence="1">Muramidase (Phage lambda lysozyme)</fullName>
    </submittedName>
</protein>
<dbReference type="RefSeq" id="WP_090206085.1">
    <property type="nucleotide sequence ID" value="NZ_LT629777.1"/>
</dbReference>
<dbReference type="AlphaFoldDB" id="A0A1H1VM05"/>
<keyword evidence="2" id="KW-1185">Reference proteome</keyword>
<evidence type="ECO:0000313" key="2">
    <source>
        <dbReference type="Proteomes" id="UP000199524"/>
    </source>
</evidence>
<dbReference type="EMBL" id="LT629777">
    <property type="protein sequence ID" value="SDS85954.1"/>
    <property type="molecule type" value="Genomic_DNA"/>
</dbReference>
<dbReference type="Proteomes" id="UP000199524">
    <property type="component" value="Chromosome I"/>
</dbReference>
<gene>
    <name evidence="1" type="ORF">SAMN05216598_3030</name>
</gene>
<dbReference type="GeneID" id="300207992"/>
<evidence type="ECO:0000313" key="1">
    <source>
        <dbReference type="EMBL" id="SDS85954.1"/>
    </source>
</evidence>
<dbReference type="Gene3D" id="1.10.530.10">
    <property type="match status" value="1"/>
</dbReference>